<feature type="compositionally biased region" description="Polar residues" evidence="1">
    <location>
        <begin position="1029"/>
        <end position="1038"/>
    </location>
</feature>
<feature type="compositionally biased region" description="Basic and acidic residues" evidence="1">
    <location>
        <begin position="340"/>
        <end position="349"/>
    </location>
</feature>
<evidence type="ECO:0000313" key="2">
    <source>
        <dbReference type="EMBL" id="CAG6792115.1"/>
    </source>
</evidence>
<feature type="compositionally biased region" description="Basic and acidic residues" evidence="1">
    <location>
        <begin position="877"/>
        <end position="890"/>
    </location>
</feature>
<feature type="compositionally biased region" description="Basic and acidic residues" evidence="1">
    <location>
        <begin position="126"/>
        <end position="162"/>
    </location>
</feature>
<feature type="region of interest" description="Disordered" evidence="1">
    <location>
        <begin position="805"/>
        <end position="903"/>
    </location>
</feature>
<feature type="compositionally biased region" description="Basic and acidic residues" evidence="1">
    <location>
        <begin position="1043"/>
        <end position="1052"/>
    </location>
</feature>
<feature type="compositionally biased region" description="Polar residues" evidence="1">
    <location>
        <begin position="846"/>
        <end position="855"/>
    </location>
</feature>
<sequence length="1052" mass="120680">MPIKTPMNNQCPMPIKIPMNNQCPIPIKIGNFEQMVNPDDKFKVKMFFYTGEPRGRRPPTAPAKCKRCKPKQANYSGSCMQSTKETCDLDAFLAGQAAKTDENDGGEKKKKKKDKKEKKDKKGKKGKENPKEEDKPEEKKDENKKEEKKDEEKKDEKEREEAKSLYKIFKPANLDKDIVFKSIKEIAPKYLGEHIVIKTKTPVRRTIHDMAPRDWSPQFIHPKTPNRLPKAAPFNDQHQNNVKVSPNPVQPIQESYSINHVHTIHLTDLASAPNKKHFYSRPKISSIIKNFENKLIRRFGKRSLASTRKDQSSLEDNIRKRNTLQKITEKSKSKGKPKKKVSEDRTESRELASILMTPDVEKRREIFTQTSVLHTVPETIPDKIVIAKQNSIQIKEQIESNNGVAIIRSIYCKFNKHDGQTVNSHNPRNEMKHLTIDSDRYGVTEKVSKQPIEIKEIVDGSSEDENEWAKKEKPFIKGPTQSIGSLDKVIRHVKEFKRIYKKFEGNKNERNSTSLSRVETLTSKKFELNNNDANEITQSVSPDEIKGSMEIGQTVESIGGSAPSSILRYNKRPGNESLTRKLDEHDNSRVSAICKLKRNFGAHANDLQIPIKNTIKGEPLVNQIVHKEKEKPKQANNMPYISETMDLCTFMPKTILPRNHGISNSIWEEKESNIKKKKINKREMDLCKYLPRTIIPRCRGILNSECEEKKTYTGKNKINTEEMSTANKTTSAVGVSERNDTYPIEKSSKDEVKEKEEMSLSVYRSKHIHTNKEERKLKEKSSSEDVKHIYRKQIVIFTHNSKHIHTNEKEITPRGKISSDEDSENEGDKEGDINEGDNTILKHIHTNGSHTNLDQNENETKNKQSSKHSMDNVQTDNTEHPKMIRQKDQTSRPQAKARKSEVEQTVTLFKDLANMIIESCLGSKEIDLKSIDYIEHILTFFDLANTSSTSRQYNLSKSQIIITDLEDDFHENSRNEALTSGNVQPMEVRQNEQPALERTVDENIPFITSDATSSMENNQRMDVFKTTEESTSGNCKQSTSHHTKFEKTERSI</sequence>
<reference evidence="2" key="1">
    <citation type="submission" date="2021-05" db="EMBL/GenBank/DDBJ databases">
        <authorList>
            <person name="Alioto T."/>
            <person name="Alioto T."/>
            <person name="Gomez Garrido J."/>
        </authorList>
    </citation>
    <scope>NUCLEOTIDE SEQUENCE</scope>
</reference>
<accession>A0A8D9BZY3</accession>
<protein>
    <submittedName>
        <fullName evidence="2">Uncharacterized protein</fullName>
    </submittedName>
</protein>
<feature type="compositionally biased region" description="Basic and acidic residues" evidence="1">
    <location>
        <begin position="805"/>
        <end position="819"/>
    </location>
</feature>
<feature type="region of interest" description="Disordered" evidence="1">
    <location>
        <begin position="98"/>
        <end position="162"/>
    </location>
</feature>
<name>A0A8D9BZY3_9HEMI</name>
<proteinExistence type="predicted"/>
<feature type="compositionally biased region" description="Basic and acidic residues" evidence="1">
    <location>
        <begin position="746"/>
        <end position="758"/>
    </location>
</feature>
<feature type="compositionally biased region" description="Basic and acidic residues" evidence="1">
    <location>
        <begin position="770"/>
        <end position="784"/>
    </location>
</feature>
<evidence type="ECO:0000256" key="1">
    <source>
        <dbReference type="SAM" id="MobiDB-lite"/>
    </source>
</evidence>
<feature type="region of interest" description="Disordered" evidence="1">
    <location>
        <begin position="304"/>
        <end position="349"/>
    </location>
</feature>
<dbReference type="AlphaFoldDB" id="A0A8D9BZY3"/>
<feature type="compositionally biased region" description="Basic residues" evidence="1">
    <location>
        <begin position="108"/>
        <end position="125"/>
    </location>
</feature>
<feature type="region of interest" description="Disordered" evidence="1">
    <location>
        <begin position="52"/>
        <end position="80"/>
    </location>
</feature>
<organism evidence="2">
    <name type="scientific">Cacopsylla melanoneura</name>
    <dbReference type="NCBI Taxonomy" id="428564"/>
    <lineage>
        <taxon>Eukaryota</taxon>
        <taxon>Metazoa</taxon>
        <taxon>Ecdysozoa</taxon>
        <taxon>Arthropoda</taxon>
        <taxon>Hexapoda</taxon>
        <taxon>Insecta</taxon>
        <taxon>Pterygota</taxon>
        <taxon>Neoptera</taxon>
        <taxon>Paraneoptera</taxon>
        <taxon>Hemiptera</taxon>
        <taxon>Sternorrhyncha</taxon>
        <taxon>Psylloidea</taxon>
        <taxon>Psyllidae</taxon>
        <taxon>Psyllinae</taxon>
        <taxon>Cacopsylla</taxon>
    </lineage>
</organism>
<feature type="compositionally biased region" description="Basic and acidic residues" evidence="1">
    <location>
        <begin position="307"/>
        <end position="319"/>
    </location>
</feature>
<feature type="region of interest" description="Disordered" evidence="1">
    <location>
        <begin position="725"/>
        <end position="784"/>
    </location>
</feature>
<feature type="region of interest" description="Disordered" evidence="1">
    <location>
        <begin position="1027"/>
        <end position="1052"/>
    </location>
</feature>
<dbReference type="EMBL" id="HBUF01679616">
    <property type="protein sequence ID" value="CAG6792115.1"/>
    <property type="molecule type" value="Transcribed_RNA"/>
</dbReference>